<keyword evidence="3" id="KW-0963">Cytoplasm</keyword>
<dbReference type="InterPro" id="IPR009081">
    <property type="entry name" value="PP-bd_ACP"/>
</dbReference>
<keyword evidence="3" id="KW-0276">Fatty acid metabolism</keyword>
<gene>
    <name evidence="3" type="primary">acpP</name>
    <name evidence="5" type="ORF">OO013_16020</name>
</gene>
<keyword evidence="3" id="KW-0444">Lipid biosynthesis</keyword>
<dbReference type="InterPro" id="IPR036736">
    <property type="entry name" value="ACP-like_sf"/>
</dbReference>
<keyword evidence="1 3" id="KW-0596">Phosphopantetheine</keyword>
<evidence type="ECO:0000313" key="6">
    <source>
        <dbReference type="Proteomes" id="UP001209885"/>
    </source>
</evidence>
<sequence length="85" mass="10080">MEVMSKEDIIEKVNEFLVEEFEVEQEAILPDADLKETLDMDSLDYVDLVIEIESNFGFKVQPEDFVDIKTFQDFYDYITDRVETK</sequence>
<comment type="pathway">
    <text evidence="3">Lipid metabolism; fatty acid biosynthesis.</text>
</comment>
<protein>
    <recommendedName>
        <fullName evidence="3">Acyl carrier protein</fullName>
        <shortName evidence="3">ACP</shortName>
    </recommendedName>
</protein>
<dbReference type="RefSeq" id="WP_266057957.1">
    <property type="nucleotide sequence ID" value="NZ_JAPFQN010000009.1"/>
</dbReference>
<reference evidence="5 6" key="1">
    <citation type="submission" date="2022-11" db="EMBL/GenBank/DDBJ databases">
        <title>The characterization of three novel Bacteroidetes species and genomic analysis of their roles in tidal elemental geochemical cycles.</title>
        <authorList>
            <person name="Ma K."/>
        </authorList>
    </citation>
    <scope>NUCLEOTIDE SEQUENCE [LARGE SCALE GENOMIC DNA]</scope>
    <source>
        <strain evidence="5 6">M17</strain>
    </source>
</reference>
<dbReference type="PROSITE" id="PS50075">
    <property type="entry name" value="CARRIER"/>
    <property type="match status" value="1"/>
</dbReference>
<comment type="function">
    <text evidence="3">Carrier of the growing fatty acid chain in fatty acid biosynthesis.</text>
</comment>
<name>A0ABT3RV41_9BACT</name>
<dbReference type="HAMAP" id="MF_01217">
    <property type="entry name" value="Acyl_carrier"/>
    <property type="match status" value="1"/>
</dbReference>
<dbReference type="SUPFAM" id="SSF47336">
    <property type="entry name" value="ACP-like"/>
    <property type="match status" value="1"/>
</dbReference>
<evidence type="ECO:0000259" key="4">
    <source>
        <dbReference type="PROSITE" id="PS50075"/>
    </source>
</evidence>
<comment type="similarity">
    <text evidence="3">Belongs to the acyl carrier protein (ACP) family.</text>
</comment>
<keyword evidence="6" id="KW-1185">Reference proteome</keyword>
<feature type="modified residue" description="O-(pantetheine 4'-phosphoryl)serine" evidence="3">
    <location>
        <position position="42"/>
    </location>
</feature>
<dbReference type="EMBL" id="JAPFQN010000009">
    <property type="protein sequence ID" value="MCX2745386.1"/>
    <property type="molecule type" value="Genomic_DNA"/>
</dbReference>
<feature type="domain" description="Carrier" evidence="4">
    <location>
        <begin position="7"/>
        <end position="82"/>
    </location>
</feature>
<dbReference type="PANTHER" id="PTHR20863">
    <property type="entry name" value="ACYL CARRIER PROTEIN"/>
    <property type="match status" value="1"/>
</dbReference>
<comment type="PTM">
    <text evidence="3">4'-phosphopantetheine is transferred from CoA to a specific serine of apo-ACP by AcpS. This modification is essential for activity because fatty acids are bound in thioester linkage to the sulfhydryl of the prosthetic group.</text>
</comment>
<comment type="subcellular location">
    <subcellularLocation>
        <location evidence="3">Cytoplasm</location>
    </subcellularLocation>
</comment>
<evidence type="ECO:0000256" key="2">
    <source>
        <dbReference type="ARBA" id="ARBA00022553"/>
    </source>
</evidence>
<keyword evidence="3" id="KW-0443">Lipid metabolism</keyword>
<dbReference type="InterPro" id="IPR003231">
    <property type="entry name" value="ACP"/>
</dbReference>
<evidence type="ECO:0000313" key="5">
    <source>
        <dbReference type="EMBL" id="MCX2745386.1"/>
    </source>
</evidence>
<comment type="caution">
    <text evidence="5">The sequence shown here is derived from an EMBL/GenBank/DDBJ whole genome shotgun (WGS) entry which is preliminary data.</text>
</comment>
<keyword evidence="3" id="KW-0275">Fatty acid biosynthesis</keyword>
<dbReference type="Gene3D" id="1.10.1200.10">
    <property type="entry name" value="ACP-like"/>
    <property type="match status" value="1"/>
</dbReference>
<dbReference type="PANTHER" id="PTHR20863:SF69">
    <property type="entry name" value="ACYL CARRIER PROTEIN"/>
    <property type="match status" value="1"/>
</dbReference>
<dbReference type="NCBIfam" id="NF003757">
    <property type="entry name" value="PRK05350.1"/>
    <property type="match status" value="1"/>
</dbReference>
<evidence type="ECO:0000256" key="3">
    <source>
        <dbReference type="HAMAP-Rule" id="MF_01217"/>
    </source>
</evidence>
<keyword evidence="2 3" id="KW-0597">Phosphoprotein</keyword>
<accession>A0ABT3RV41</accession>
<organism evidence="5 6">
    <name type="scientific">Mangrovivirga halotolerans</name>
    <dbReference type="NCBI Taxonomy" id="2993936"/>
    <lineage>
        <taxon>Bacteria</taxon>
        <taxon>Pseudomonadati</taxon>
        <taxon>Bacteroidota</taxon>
        <taxon>Cytophagia</taxon>
        <taxon>Cytophagales</taxon>
        <taxon>Mangrovivirgaceae</taxon>
        <taxon>Mangrovivirga</taxon>
    </lineage>
</organism>
<dbReference type="Pfam" id="PF00550">
    <property type="entry name" value="PP-binding"/>
    <property type="match status" value="1"/>
</dbReference>
<evidence type="ECO:0000256" key="1">
    <source>
        <dbReference type="ARBA" id="ARBA00022450"/>
    </source>
</evidence>
<proteinExistence type="inferred from homology"/>
<dbReference type="Proteomes" id="UP001209885">
    <property type="component" value="Unassembled WGS sequence"/>
</dbReference>